<feature type="transmembrane region" description="Helical" evidence="9">
    <location>
        <begin position="195"/>
        <end position="218"/>
    </location>
</feature>
<feature type="transmembrane region" description="Helical" evidence="9">
    <location>
        <begin position="12"/>
        <end position="35"/>
    </location>
</feature>
<dbReference type="PANTHER" id="PTHR11795">
    <property type="entry name" value="BRANCHED-CHAIN AMINO ACID TRANSPORT SYSTEM PERMEASE PROTEIN LIVH"/>
    <property type="match status" value="1"/>
</dbReference>
<dbReference type="RefSeq" id="WP_246914541.1">
    <property type="nucleotide sequence ID" value="NZ_JALJRB010000037.1"/>
</dbReference>
<evidence type="ECO:0000256" key="7">
    <source>
        <dbReference type="ARBA" id="ARBA00023136"/>
    </source>
</evidence>
<dbReference type="Pfam" id="PF02653">
    <property type="entry name" value="BPD_transp_2"/>
    <property type="match status" value="1"/>
</dbReference>
<dbReference type="GO" id="GO:0022857">
    <property type="term" value="F:transmembrane transporter activity"/>
    <property type="evidence" value="ECO:0007669"/>
    <property type="project" value="InterPro"/>
</dbReference>
<dbReference type="CDD" id="cd06582">
    <property type="entry name" value="TM_PBP1_LivH_like"/>
    <property type="match status" value="1"/>
</dbReference>
<dbReference type="EMBL" id="JALJRB010000037">
    <property type="protein sequence ID" value="MCJ8502941.1"/>
    <property type="molecule type" value="Genomic_DNA"/>
</dbReference>
<proteinExistence type="inferred from homology"/>
<name>A0AA41R779_9BACT</name>
<keyword evidence="4 9" id="KW-0812">Transmembrane</keyword>
<evidence type="ECO:0000256" key="9">
    <source>
        <dbReference type="SAM" id="Phobius"/>
    </source>
</evidence>
<comment type="caution">
    <text evidence="10">The sequence shown here is derived from an EMBL/GenBank/DDBJ whole genome shotgun (WGS) entry which is preliminary data.</text>
</comment>
<protein>
    <submittedName>
        <fullName evidence="10">Branched-chain amino acid ABC transporter permease</fullName>
    </submittedName>
</protein>
<evidence type="ECO:0000256" key="2">
    <source>
        <dbReference type="ARBA" id="ARBA00022448"/>
    </source>
</evidence>
<keyword evidence="7 9" id="KW-0472">Membrane</keyword>
<dbReference type="PANTHER" id="PTHR11795:SF450">
    <property type="entry name" value="ABC TRANSPORTER PERMEASE PROTEIN"/>
    <property type="match status" value="1"/>
</dbReference>
<dbReference type="Proteomes" id="UP001165427">
    <property type="component" value="Unassembled WGS sequence"/>
</dbReference>
<reference evidence="10" key="1">
    <citation type="submission" date="2022-04" db="EMBL/GenBank/DDBJ databases">
        <title>Desulfatitalea alkaliphila sp. nov., a novel anaerobic sulfate-reducing bacterium isolated from terrestrial mud volcano, Taman Peninsula, Russia.</title>
        <authorList>
            <person name="Khomyakova M.A."/>
            <person name="Merkel A.Y."/>
            <person name="Slobodkin A.I."/>
        </authorList>
    </citation>
    <scope>NUCLEOTIDE SEQUENCE</scope>
    <source>
        <strain evidence="10">M08but</strain>
    </source>
</reference>
<keyword evidence="5" id="KW-0029">Amino-acid transport</keyword>
<evidence type="ECO:0000256" key="5">
    <source>
        <dbReference type="ARBA" id="ARBA00022970"/>
    </source>
</evidence>
<feature type="transmembrane region" description="Helical" evidence="9">
    <location>
        <begin position="97"/>
        <end position="120"/>
    </location>
</feature>
<dbReference type="GO" id="GO:0005886">
    <property type="term" value="C:plasma membrane"/>
    <property type="evidence" value="ECO:0007669"/>
    <property type="project" value="UniProtKB-SubCell"/>
</dbReference>
<dbReference type="GO" id="GO:0006865">
    <property type="term" value="P:amino acid transport"/>
    <property type="evidence" value="ECO:0007669"/>
    <property type="project" value="UniProtKB-KW"/>
</dbReference>
<sequence>MESFTLTQQLLQFMVTGLTIGSIYAMVAIGFNIIYNVTEVLNLAQGEFVMLGGLIMVSLHVALGLPLVAAFAATVATVTVVGMLLDRLAIRPVRQPTVMSLIIATVAASMIFKGLAMLIWGKNPYDLPAFSGREPILLGGLVIQSQYLWVIGFMVLVTVLLALFFNRTILGKAMRACSDNGAAARLVGINTQQMVLLAFAVSAAIGAVAGITLTPIALMDYDRGAMLAIKGFAAAILGGLGSFPGAILGGIILGLIESYGAGLLLSGYKDAYALIVLLLVLFLRPSGILGGMAAARSKRV</sequence>
<evidence type="ECO:0000256" key="8">
    <source>
        <dbReference type="ARBA" id="ARBA00037998"/>
    </source>
</evidence>
<evidence type="ECO:0000313" key="10">
    <source>
        <dbReference type="EMBL" id="MCJ8502941.1"/>
    </source>
</evidence>
<evidence type="ECO:0000256" key="1">
    <source>
        <dbReference type="ARBA" id="ARBA00004651"/>
    </source>
</evidence>
<accession>A0AA41R779</accession>
<comment type="subcellular location">
    <subcellularLocation>
        <location evidence="1">Cell membrane</location>
        <topology evidence="1">Multi-pass membrane protein</topology>
    </subcellularLocation>
</comment>
<dbReference type="AlphaFoldDB" id="A0AA41R779"/>
<evidence type="ECO:0000256" key="6">
    <source>
        <dbReference type="ARBA" id="ARBA00022989"/>
    </source>
</evidence>
<keyword evidence="11" id="KW-1185">Reference proteome</keyword>
<evidence type="ECO:0000256" key="4">
    <source>
        <dbReference type="ARBA" id="ARBA00022692"/>
    </source>
</evidence>
<feature type="transmembrane region" description="Helical" evidence="9">
    <location>
        <begin position="55"/>
        <end position="85"/>
    </location>
</feature>
<feature type="transmembrane region" description="Helical" evidence="9">
    <location>
        <begin position="271"/>
        <end position="295"/>
    </location>
</feature>
<keyword evidence="3" id="KW-1003">Cell membrane</keyword>
<gene>
    <name evidence="10" type="ORF">MRX98_20365</name>
</gene>
<feature type="transmembrane region" description="Helical" evidence="9">
    <location>
        <begin position="147"/>
        <end position="165"/>
    </location>
</feature>
<dbReference type="InterPro" id="IPR001851">
    <property type="entry name" value="ABC_transp_permease"/>
</dbReference>
<keyword evidence="6 9" id="KW-1133">Transmembrane helix</keyword>
<comment type="similarity">
    <text evidence="8">Belongs to the binding-protein-dependent transport system permease family. LivHM subfamily.</text>
</comment>
<evidence type="ECO:0000256" key="3">
    <source>
        <dbReference type="ARBA" id="ARBA00022475"/>
    </source>
</evidence>
<organism evidence="10 11">
    <name type="scientific">Desulfatitalea alkaliphila</name>
    <dbReference type="NCBI Taxonomy" id="2929485"/>
    <lineage>
        <taxon>Bacteria</taxon>
        <taxon>Pseudomonadati</taxon>
        <taxon>Thermodesulfobacteriota</taxon>
        <taxon>Desulfobacteria</taxon>
        <taxon>Desulfobacterales</taxon>
        <taxon>Desulfosarcinaceae</taxon>
        <taxon>Desulfatitalea</taxon>
    </lineage>
</organism>
<dbReference type="InterPro" id="IPR052157">
    <property type="entry name" value="BCAA_transport_permease"/>
</dbReference>
<evidence type="ECO:0000313" key="11">
    <source>
        <dbReference type="Proteomes" id="UP001165427"/>
    </source>
</evidence>
<keyword evidence="2" id="KW-0813">Transport</keyword>